<evidence type="ECO:0000256" key="10">
    <source>
        <dbReference type="ARBA" id="ARBA00023136"/>
    </source>
</evidence>
<dbReference type="RefSeq" id="WP_229292635.1">
    <property type="nucleotide sequence ID" value="NZ_CP086654.1"/>
</dbReference>
<keyword evidence="9 11" id="KW-0406">Ion transport</keyword>
<evidence type="ECO:0000256" key="8">
    <source>
        <dbReference type="ARBA" id="ARBA00022989"/>
    </source>
</evidence>
<dbReference type="PANTHER" id="PTHR30042">
    <property type="entry name" value="POTASSIUM-TRANSPORTING ATPASE C CHAIN"/>
    <property type="match status" value="1"/>
</dbReference>
<sequence>MLKSSLITTLLVLIMCGLVYPLVTTAVGQTFFHHQANGSLIEEHGKVVGSSLIGQEFTSPVYLHGRPSAHHYSSYNVYEKKANILPVTGGTNYSNTNPELLDRVATDRKIFSKENGIPAKDVPVNILTASGSGLDNAITKQAADMQIKRIAKHSGLTKQQIQSIINQHTERHSETNTVNVLAVNLDIKKLMEH</sequence>
<evidence type="ECO:0000313" key="12">
    <source>
        <dbReference type="EMBL" id="UEX90138.1"/>
    </source>
</evidence>
<reference evidence="12 13" key="1">
    <citation type="journal article" date="2022" name="Pathogens">
        <title>Staphylococcus ratti sp. nov. Isolated from a Lab Rat.</title>
        <authorList>
            <person name="Kovarovic V."/>
            <person name="Sedlacek I."/>
            <person name="Petras P."/>
            <person name="Kralova S."/>
            <person name="Maslanova I."/>
            <person name="Svec P."/>
            <person name="Neumann-Schaal M."/>
            <person name="Botka T."/>
            <person name="Gelbicova T."/>
            <person name="Stankova E."/>
            <person name="Doskar J."/>
            <person name="Pantucek R."/>
        </authorList>
    </citation>
    <scope>NUCLEOTIDE SEQUENCE [LARGE SCALE GENOMIC DNA]</scope>
    <source>
        <strain evidence="12 13">CCM 9025</strain>
    </source>
</reference>
<keyword evidence="5 11" id="KW-0547">Nucleotide-binding</keyword>
<keyword evidence="7 11" id="KW-0630">Potassium</keyword>
<dbReference type="PIRSF" id="PIRSF001296">
    <property type="entry name" value="K_ATPase_KdpC"/>
    <property type="match status" value="1"/>
</dbReference>
<evidence type="ECO:0000256" key="6">
    <source>
        <dbReference type="ARBA" id="ARBA00022840"/>
    </source>
</evidence>
<comment type="function">
    <text evidence="11">Part of the high-affinity ATP-driven potassium transport (or Kdp) system, which catalyzes the hydrolysis of ATP coupled with the electrogenic transport of potassium into the cytoplasm. This subunit acts as a catalytic chaperone that increases the ATP-binding affinity of the ATP-hydrolyzing subunit KdpB by the formation of a transient KdpB/KdpC/ATP ternary complex.</text>
</comment>
<evidence type="ECO:0000256" key="5">
    <source>
        <dbReference type="ARBA" id="ARBA00022741"/>
    </source>
</evidence>
<dbReference type="HAMAP" id="MF_00276">
    <property type="entry name" value="KdpC"/>
    <property type="match status" value="1"/>
</dbReference>
<dbReference type="PANTHER" id="PTHR30042:SF2">
    <property type="entry name" value="POTASSIUM-TRANSPORTING ATPASE KDPC SUBUNIT"/>
    <property type="match status" value="1"/>
</dbReference>
<evidence type="ECO:0000256" key="7">
    <source>
        <dbReference type="ARBA" id="ARBA00022958"/>
    </source>
</evidence>
<evidence type="ECO:0000256" key="9">
    <source>
        <dbReference type="ARBA" id="ARBA00023065"/>
    </source>
</evidence>
<accession>A0ABY3PCT9</accession>
<evidence type="ECO:0000256" key="4">
    <source>
        <dbReference type="ARBA" id="ARBA00022692"/>
    </source>
</evidence>
<dbReference type="EMBL" id="CP086654">
    <property type="protein sequence ID" value="UEX90138.1"/>
    <property type="molecule type" value="Genomic_DNA"/>
</dbReference>
<proteinExistence type="inferred from homology"/>
<evidence type="ECO:0000256" key="1">
    <source>
        <dbReference type="ARBA" id="ARBA00022448"/>
    </source>
</evidence>
<keyword evidence="1 11" id="KW-0813">Transport</keyword>
<dbReference type="Pfam" id="PF02669">
    <property type="entry name" value="KdpC"/>
    <property type="match status" value="1"/>
</dbReference>
<gene>
    <name evidence="11 12" type="primary">kdpC</name>
    <name evidence="12" type="ORF">LN051_00185</name>
</gene>
<keyword evidence="4 11" id="KW-0812">Transmembrane</keyword>
<keyword evidence="8 11" id="KW-1133">Transmembrane helix</keyword>
<evidence type="ECO:0000256" key="3">
    <source>
        <dbReference type="ARBA" id="ARBA00022538"/>
    </source>
</evidence>
<organism evidence="12 13">
    <name type="scientific">Staphylococcus ratti</name>
    <dbReference type="NCBI Taxonomy" id="2892440"/>
    <lineage>
        <taxon>Bacteria</taxon>
        <taxon>Bacillati</taxon>
        <taxon>Bacillota</taxon>
        <taxon>Bacilli</taxon>
        <taxon>Bacillales</taxon>
        <taxon>Staphylococcaceae</taxon>
        <taxon>Staphylococcus</taxon>
    </lineage>
</organism>
<keyword evidence="2 11" id="KW-1003">Cell membrane</keyword>
<keyword evidence="10 11" id="KW-0472">Membrane</keyword>
<evidence type="ECO:0000256" key="2">
    <source>
        <dbReference type="ARBA" id="ARBA00022475"/>
    </source>
</evidence>
<comment type="subcellular location">
    <subcellularLocation>
        <location evidence="11">Cell membrane</location>
        <topology evidence="11">Single-pass membrane protein</topology>
    </subcellularLocation>
</comment>
<keyword evidence="6 11" id="KW-0067">ATP-binding</keyword>
<dbReference type="NCBIfam" id="TIGR00681">
    <property type="entry name" value="kdpC"/>
    <property type="match status" value="1"/>
</dbReference>
<dbReference type="Proteomes" id="UP001197626">
    <property type="component" value="Chromosome"/>
</dbReference>
<name>A0ABY3PCT9_9STAP</name>
<dbReference type="InterPro" id="IPR003820">
    <property type="entry name" value="KdpC"/>
</dbReference>
<evidence type="ECO:0000256" key="11">
    <source>
        <dbReference type="HAMAP-Rule" id="MF_00276"/>
    </source>
</evidence>
<dbReference type="NCBIfam" id="NF001454">
    <property type="entry name" value="PRK00315.1"/>
    <property type="match status" value="1"/>
</dbReference>
<comment type="similarity">
    <text evidence="11">Belongs to the KdpC family.</text>
</comment>
<comment type="subunit">
    <text evidence="11">The system is composed of three essential subunits: KdpA, KdpB and KdpC.</text>
</comment>
<keyword evidence="3 11" id="KW-0633">Potassium transport</keyword>
<evidence type="ECO:0000313" key="13">
    <source>
        <dbReference type="Proteomes" id="UP001197626"/>
    </source>
</evidence>
<protein>
    <recommendedName>
        <fullName evidence="11">Potassium-transporting ATPase KdpC subunit</fullName>
    </recommendedName>
    <alternativeName>
        <fullName evidence="11">ATP phosphohydrolase [potassium-transporting] C chain</fullName>
    </alternativeName>
    <alternativeName>
        <fullName evidence="11">Potassium-binding and translocating subunit C</fullName>
    </alternativeName>
    <alternativeName>
        <fullName evidence="11">Potassium-translocating ATPase C chain</fullName>
    </alternativeName>
</protein>
<keyword evidence="13" id="KW-1185">Reference proteome</keyword>